<dbReference type="RefSeq" id="WP_205682228.1">
    <property type="nucleotide sequence ID" value="NZ_CP070968.1"/>
</dbReference>
<dbReference type="GO" id="GO:0016787">
    <property type="term" value="F:hydrolase activity"/>
    <property type="evidence" value="ECO:0007669"/>
    <property type="project" value="UniProtKB-KW"/>
</dbReference>
<dbReference type="SUPFAM" id="SSF53474">
    <property type="entry name" value="alpha/beta-Hydrolases"/>
    <property type="match status" value="1"/>
</dbReference>
<dbReference type="Gene3D" id="3.40.50.1820">
    <property type="entry name" value="alpha/beta hydrolase"/>
    <property type="match status" value="1"/>
</dbReference>
<dbReference type="InterPro" id="IPR000073">
    <property type="entry name" value="AB_hydrolase_1"/>
</dbReference>
<dbReference type="Pfam" id="PF12697">
    <property type="entry name" value="Abhydrolase_6"/>
    <property type="match status" value="1"/>
</dbReference>
<protein>
    <submittedName>
        <fullName evidence="2">Alpha/beta hydrolase</fullName>
    </submittedName>
</protein>
<evidence type="ECO:0000259" key="1">
    <source>
        <dbReference type="Pfam" id="PF12697"/>
    </source>
</evidence>
<proteinExistence type="predicted"/>
<organism evidence="2 3">
    <name type="scientific">Brevundimonas fontaquae</name>
    <dbReference type="NCBI Taxonomy" id="2813778"/>
    <lineage>
        <taxon>Bacteria</taxon>
        <taxon>Pseudomonadati</taxon>
        <taxon>Pseudomonadota</taxon>
        <taxon>Alphaproteobacteria</taxon>
        <taxon>Caulobacterales</taxon>
        <taxon>Caulobacteraceae</taxon>
        <taxon>Brevundimonas</taxon>
    </lineage>
</organism>
<dbReference type="Proteomes" id="UP000662957">
    <property type="component" value="Chromosome"/>
</dbReference>
<evidence type="ECO:0000313" key="2">
    <source>
        <dbReference type="EMBL" id="QSF54794.1"/>
    </source>
</evidence>
<sequence>MTDYEPIEYGHLGALRRPGRGAPLVIVPGVMADAESWLPVGDAIAASNPVVIVNRRGRTPSPDLGPDYGIPTEIDDVSSLVSAIGEPVHLFGWSYGGLIAVEAAAQGLPVLSLTAYEPVSRPFVPEAIDPIRSALARGDADRAVEIINIDVSGFDAEYVRVLRQTPAWENLCRLSLPLAEELAAIDRFEPSYEDYGAIGAPISLIIGELNVGHAPYGAAFDRFSSAMPTATVDRLAGQGHLAHVEDPVALARYISEVIVRQRRLD</sequence>
<dbReference type="EMBL" id="CP070968">
    <property type="protein sequence ID" value="QSF54794.1"/>
    <property type="molecule type" value="Genomic_DNA"/>
</dbReference>
<evidence type="ECO:0000313" key="3">
    <source>
        <dbReference type="Proteomes" id="UP000662957"/>
    </source>
</evidence>
<accession>A0ABX7LRL4</accession>
<name>A0ABX7LRL4_9CAUL</name>
<keyword evidence="2" id="KW-0378">Hydrolase</keyword>
<dbReference type="PANTHER" id="PTHR43798:SF27">
    <property type="entry name" value="HYDROLASE ALPHA_BETA HYDROLASE FOLD FAMILY"/>
    <property type="match status" value="1"/>
</dbReference>
<dbReference type="InterPro" id="IPR029058">
    <property type="entry name" value="AB_hydrolase_fold"/>
</dbReference>
<dbReference type="PANTHER" id="PTHR43798">
    <property type="entry name" value="MONOACYLGLYCEROL LIPASE"/>
    <property type="match status" value="1"/>
</dbReference>
<reference evidence="2 3" key="1">
    <citation type="submission" date="2021-02" db="EMBL/GenBank/DDBJ databases">
        <title>Brevundimonas sp. CS1 genome sequence.</title>
        <authorList>
            <person name="Lee K."/>
            <person name="Choi Y.-J."/>
            <person name="Son H.-R."/>
        </authorList>
    </citation>
    <scope>NUCLEOTIDE SEQUENCE [LARGE SCALE GENOMIC DNA]</scope>
    <source>
        <strain evidence="2 3">CS1</strain>
    </source>
</reference>
<feature type="domain" description="AB hydrolase-1" evidence="1">
    <location>
        <begin position="24"/>
        <end position="252"/>
    </location>
</feature>
<dbReference type="InterPro" id="IPR050266">
    <property type="entry name" value="AB_hydrolase_sf"/>
</dbReference>
<keyword evidence="3" id="KW-1185">Reference proteome</keyword>
<gene>
    <name evidence="2" type="ORF">JX001_02950</name>
</gene>